<evidence type="ECO:0000256" key="5">
    <source>
        <dbReference type="ARBA" id="ARBA00022968"/>
    </source>
</evidence>
<dbReference type="STRING" id="53468.A0A0R3UA46"/>
<dbReference type="PANTHER" id="PTHR43569">
    <property type="entry name" value="AMIDOHYDROLASE"/>
    <property type="match status" value="1"/>
</dbReference>
<dbReference type="Gene3D" id="3.90.550.50">
    <property type="match status" value="1"/>
</dbReference>
<gene>
    <name evidence="11" type="ORF">MCOS_LOCUS3795</name>
</gene>
<dbReference type="InterPro" id="IPR003378">
    <property type="entry name" value="Fringe-like_glycosylTrfase"/>
</dbReference>
<accession>A0A0R3UA46</accession>
<name>A0A0R3UA46_MESCO</name>
<dbReference type="SUPFAM" id="SSF51556">
    <property type="entry name" value="Metallo-dependent hydrolases"/>
    <property type="match status" value="1"/>
</dbReference>
<evidence type="ECO:0000256" key="3">
    <source>
        <dbReference type="ARBA" id="ARBA00022679"/>
    </source>
</evidence>
<dbReference type="UniPathway" id="UPA00378"/>
<evidence type="ECO:0000256" key="1">
    <source>
        <dbReference type="ARBA" id="ARBA00004606"/>
    </source>
</evidence>
<evidence type="ECO:0000259" key="9">
    <source>
        <dbReference type="Pfam" id="PF02434"/>
    </source>
</evidence>
<dbReference type="InterPro" id="IPR052350">
    <property type="entry name" value="Metallo-dep_Lactonases"/>
</dbReference>
<keyword evidence="12" id="KW-1185">Reference proteome</keyword>
<feature type="domain" description="Fringe-like glycosyltransferase" evidence="9">
    <location>
        <begin position="491"/>
        <end position="584"/>
    </location>
</feature>
<keyword evidence="6" id="KW-1133">Transmembrane helix</keyword>
<dbReference type="AlphaFoldDB" id="A0A0R3UA46"/>
<dbReference type="EMBL" id="UXSR01001003">
    <property type="protein sequence ID" value="VDD77792.1"/>
    <property type="molecule type" value="Genomic_DNA"/>
</dbReference>
<evidence type="ECO:0000256" key="6">
    <source>
        <dbReference type="ARBA" id="ARBA00022989"/>
    </source>
</evidence>
<reference evidence="11 12" key="1">
    <citation type="submission" date="2018-10" db="EMBL/GenBank/DDBJ databases">
        <authorList>
            <consortium name="Pathogen Informatics"/>
        </authorList>
    </citation>
    <scope>NUCLEOTIDE SEQUENCE [LARGE SCALE GENOMIC DNA]</scope>
</reference>
<dbReference type="GO" id="GO:0016787">
    <property type="term" value="F:hydrolase activity"/>
    <property type="evidence" value="ECO:0007669"/>
    <property type="project" value="InterPro"/>
</dbReference>
<dbReference type="GO" id="GO:0016757">
    <property type="term" value="F:glycosyltransferase activity"/>
    <property type="evidence" value="ECO:0007669"/>
    <property type="project" value="UniProtKB-KW"/>
</dbReference>
<sequence length="602" mass="67667">MVSAVFVNDSGIDGLDCCSDHSVSFHYVSPKDMYTLEYLIYHLYPYGITRDLLAEEEAIIDDEAADFETAEKEAIAAASSAWVPLTPQYIDSHFQLWSVSRRRGDIYEGVRLPGDAKWKIPSASSLLKRDFNPDDYEQDLFEMKHRANAELKEGIGELSPVQYAIHVQSTPTYQENLAISSIAEEYYYLAGHIGWADLHDPGFASRLRTLMLDPFLVGLRHDFTNSDADLLIDPELDSAFAAIEQNNMPFDLMIGPHQLKHACHLAYKHPKLKIILNHCGLPLELTSTRPDEEIRLTSWKSDLEYLSRYPNVYCKLTATSGKIVSTLDTSDATVESATTTTEDWSPASVLTQAIGFFGPERCLFGSGWPICRVVAPPKTGWSDSGTGGPLASKKRAGPPIPGFRGQTVSRSQLSVWEAARLVEHCMEDAGFGAIEDKRKVFGSNAQTVYTLNIRPYGSSREDVIANELAKKVRVYALILTMPASKHTKALHVKATWARRFNGYTFISSEDDKDLPSVRAVPKEGREALWEKTRYAMLYAYKKHLNDFDFFMKADDDTYVIVENLRYLLLNHDPDQPILMGRRFAVCLNTTSCLFSTVLLICY</sequence>
<dbReference type="InterPro" id="IPR006680">
    <property type="entry name" value="Amidohydro-rel"/>
</dbReference>
<organism evidence="11 12">
    <name type="scientific">Mesocestoides corti</name>
    <name type="common">Flatworm</name>
    <dbReference type="NCBI Taxonomy" id="53468"/>
    <lineage>
        <taxon>Eukaryota</taxon>
        <taxon>Metazoa</taxon>
        <taxon>Spiralia</taxon>
        <taxon>Lophotrochozoa</taxon>
        <taxon>Platyhelminthes</taxon>
        <taxon>Cestoda</taxon>
        <taxon>Eucestoda</taxon>
        <taxon>Cyclophyllidea</taxon>
        <taxon>Mesocestoididae</taxon>
        <taxon>Mesocestoides</taxon>
    </lineage>
</organism>
<dbReference type="GO" id="GO:0016020">
    <property type="term" value="C:membrane"/>
    <property type="evidence" value="ECO:0007669"/>
    <property type="project" value="UniProtKB-SubCell"/>
</dbReference>
<keyword evidence="2" id="KW-0328">Glycosyltransferase</keyword>
<dbReference type="Pfam" id="PF02434">
    <property type="entry name" value="Fringe"/>
    <property type="match status" value="1"/>
</dbReference>
<protein>
    <submittedName>
        <fullName evidence="11">Uncharacterized protein</fullName>
    </submittedName>
</protein>
<proteinExistence type="inferred from homology"/>
<dbReference type="PANTHER" id="PTHR43569:SF2">
    <property type="entry name" value="AMIDOHYDROLASE-RELATED DOMAIN-CONTAINING PROTEIN"/>
    <property type="match status" value="1"/>
</dbReference>
<evidence type="ECO:0000256" key="4">
    <source>
        <dbReference type="ARBA" id="ARBA00022692"/>
    </source>
</evidence>
<keyword evidence="7" id="KW-0472">Membrane</keyword>
<comment type="subcellular location">
    <subcellularLocation>
        <location evidence="1">Membrane</location>
        <topology evidence="1">Single-pass type II membrane protein</topology>
    </subcellularLocation>
</comment>
<evidence type="ECO:0000256" key="7">
    <source>
        <dbReference type="ARBA" id="ARBA00023136"/>
    </source>
</evidence>
<evidence type="ECO:0000256" key="2">
    <source>
        <dbReference type="ARBA" id="ARBA00022676"/>
    </source>
</evidence>
<keyword evidence="4" id="KW-0812">Transmembrane</keyword>
<dbReference type="Gene3D" id="3.20.20.140">
    <property type="entry name" value="Metal-dependent hydrolases"/>
    <property type="match status" value="1"/>
</dbReference>
<evidence type="ECO:0000313" key="12">
    <source>
        <dbReference type="Proteomes" id="UP000267029"/>
    </source>
</evidence>
<dbReference type="Pfam" id="PF04909">
    <property type="entry name" value="Amidohydro_2"/>
    <property type="match status" value="1"/>
</dbReference>
<evidence type="ECO:0000259" key="10">
    <source>
        <dbReference type="Pfam" id="PF04909"/>
    </source>
</evidence>
<evidence type="ECO:0000256" key="8">
    <source>
        <dbReference type="ARBA" id="ARBA00038310"/>
    </source>
</evidence>
<comment type="similarity">
    <text evidence="8">Belongs to the metallo-dependent hydrolases superfamily.</text>
</comment>
<feature type="domain" description="Amidohydrolase-related" evidence="10">
    <location>
        <begin position="90"/>
        <end position="383"/>
    </location>
</feature>
<evidence type="ECO:0000313" key="11">
    <source>
        <dbReference type="EMBL" id="VDD77792.1"/>
    </source>
</evidence>
<dbReference type="OrthoDB" id="2135488at2759"/>
<keyword evidence="5" id="KW-0735">Signal-anchor</keyword>
<dbReference type="InterPro" id="IPR032466">
    <property type="entry name" value="Metal_Hydrolase"/>
</dbReference>
<keyword evidence="3" id="KW-0808">Transferase</keyword>
<dbReference type="Proteomes" id="UP000267029">
    <property type="component" value="Unassembled WGS sequence"/>
</dbReference>